<dbReference type="AlphaFoldDB" id="A0A6A7RZR0"/>
<protein>
    <submittedName>
        <fullName evidence="1">Uncharacterized protein</fullName>
    </submittedName>
</protein>
<comment type="caution">
    <text evidence="1">The sequence shown here is derived from an EMBL/GenBank/DDBJ whole genome shotgun (WGS) entry which is preliminary data.</text>
</comment>
<accession>A0A6A7RZR0</accession>
<dbReference type="Proteomes" id="UP000342300">
    <property type="component" value="Unassembled WGS sequence"/>
</dbReference>
<organism evidence="1 2">
    <name type="scientific">Candidatus Accumulibacter phosphatis</name>
    <dbReference type="NCBI Taxonomy" id="327160"/>
    <lineage>
        <taxon>Bacteria</taxon>
        <taxon>Pseudomonadati</taxon>
        <taxon>Pseudomonadota</taxon>
        <taxon>Betaproteobacteria</taxon>
        <taxon>Candidatus Accumulibacter</taxon>
    </lineage>
</organism>
<dbReference type="EMBL" id="PDHS01000525">
    <property type="protein sequence ID" value="MQM32432.1"/>
    <property type="molecule type" value="Genomic_DNA"/>
</dbReference>
<sequence length="59" mass="6534">MTEKEDQMIEIKLSYEQFFAATRQHFFACEAVCACHVGIEQDANAVACSETLQHAPAGN</sequence>
<evidence type="ECO:0000313" key="1">
    <source>
        <dbReference type="EMBL" id="MQM32432.1"/>
    </source>
</evidence>
<proteinExistence type="predicted"/>
<name>A0A6A7RZR0_9PROT</name>
<gene>
    <name evidence="1" type="ORF">CRU78_18860</name>
</gene>
<reference evidence="1 2" key="1">
    <citation type="submission" date="2017-09" db="EMBL/GenBank/DDBJ databases">
        <title>Metagenomic Analysis Reveals Denitrifying Candidatus Accumulibacter and Flanking Population as a Source of N2O.</title>
        <authorList>
            <person name="Gao H."/>
            <person name="Mao Y."/>
            <person name="Zhao X."/>
            <person name="Liu W.-T."/>
            <person name="Zhang T."/>
            <person name="Wells G."/>
        </authorList>
    </citation>
    <scope>NUCLEOTIDE SEQUENCE [LARGE SCALE GENOMIC DNA]</scope>
    <source>
        <strain evidence="1">CANDO_2_IC</strain>
    </source>
</reference>
<evidence type="ECO:0000313" key="2">
    <source>
        <dbReference type="Proteomes" id="UP000342300"/>
    </source>
</evidence>